<evidence type="ECO:0000313" key="3">
    <source>
        <dbReference type="EMBL" id="KAF0921273.1"/>
    </source>
</evidence>
<dbReference type="EMBL" id="SPHZ02000004">
    <property type="protein sequence ID" value="KAF0921273.1"/>
    <property type="molecule type" value="Genomic_DNA"/>
</dbReference>
<feature type="region of interest" description="Disordered" evidence="1">
    <location>
        <begin position="64"/>
        <end position="89"/>
    </location>
</feature>
<keyword evidence="2" id="KW-0472">Membrane</keyword>
<comment type="caution">
    <text evidence="3">The sequence shown here is derived from an EMBL/GenBank/DDBJ whole genome shotgun (WGS) entry which is preliminary data.</text>
</comment>
<keyword evidence="2" id="KW-0812">Transmembrane</keyword>
<dbReference type="PANTHER" id="PTHR34268:SF14">
    <property type="entry name" value="OS01G0321850 PROTEIN"/>
    <property type="match status" value="1"/>
</dbReference>
<evidence type="ECO:0000256" key="2">
    <source>
        <dbReference type="SAM" id="Phobius"/>
    </source>
</evidence>
<accession>A0A6G1EBG2</accession>
<keyword evidence="2" id="KW-1133">Transmembrane helix</keyword>
<protein>
    <submittedName>
        <fullName evidence="3">Uncharacterized protein</fullName>
    </submittedName>
</protein>
<organism evidence="3 4">
    <name type="scientific">Oryza meyeriana var. granulata</name>
    <dbReference type="NCBI Taxonomy" id="110450"/>
    <lineage>
        <taxon>Eukaryota</taxon>
        <taxon>Viridiplantae</taxon>
        <taxon>Streptophyta</taxon>
        <taxon>Embryophyta</taxon>
        <taxon>Tracheophyta</taxon>
        <taxon>Spermatophyta</taxon>
        <taxon>Magnoliopsida</taxon>
        <taxon>Liliopsida</taxon>
        <taxon>Poales</taxon>
        <taxon>Poaceae</taxon>
        <taxon>BOP clade</taxon>
        <taxon>Oryzoideae</taxon>
        <taxon>Oryzeae</taxon>
        <taxon>Oryzinae</taxon>
        <taxon>Oryza</taxon>
        <taxon>Oryza meyeriana</taxon>
    </lineage>
</organism>
<gene>
    <name evidence="3" type="ORF">E2562_003081</name>
</gene>
<evidence type="ECO:0000256" key="1">
    <source>
        <dbReference type="SAM" id="MobiDB-lite"/>
    </source>
</evidence>
<evidence type="ECO:0000313" key="4">
    <source>
        <dbReference type="Proteomes" id="UP000479710"/>
    </source>
</evidence>
<dbReference type="AlphaFoldDB" id="A0A6G1EBG2"/>
<sequence>MEAAEAALSSHEALVKVGVFVLVQALVYVILAQSSAVFSRTKSLQGLRPARSVSVRRMLAALSDMPAGGEPSPVDGRQSPVAVNGRKKD</sequence>
<dbReference type="Proteomes" id="UP000479710">
    <property type="component" value="Unassembled WGS sequence"/>
</dbReference>
<proteinExistence type="predicted"/>
<dbReference type="PANTHER" id="PTHR34268">
    <property type="entry name" value="OS01G0321850 PROTEIN"/>
    <property type="match status" value="1"/>
</dbReference>
<name>A0A6G1EBG2_9ORYZ</name>
<dbReference type="OrthoDB" id="999321at2759"/>
<keyword evidence="4" id="KW-1185">Reference proteome</keyword>
<feature type="transmembrane region" description="Helical" evidence="2">
    <location>
        <begin position="17"/>
        <end position="38"/>
    </location>
</feature>
<reference evidence="3 4" key="1">
    <citation type="submission" date="2019-11" db="EMBL/GenBank/DDBJ databases">
        <title>Whole genome sequence of Oryza granulata.</title>
        <authorList>
            <person name="Li W."/>
        </authorList>
    </citation>
    <scope>NUCLEOTIDE SEQUENCE [LARGE SCALE GENOMIC DNA]</scope>
    <source>
        <strain evidence="4">cv. Menghai</strain>
        <tissue evidence="3">Leaf</tissue>
    </source>
</reference>